<dbReference type="PANTHER" id="PTHR30055">
    <property type="entry name" value="HTH-TYPE TRANSCRIPTIONAL REGULATOR RUTR"/>
    <property type="match status" value="1"/>
</dbReference>
<dbReference type="InterPro" id="IPR001647">
    <property type="entry name" value="HTH_TetR"/>
</dbReference>
<dbReference type="InterPro" id="IPR009057">
    <property type="entry name" value="Homeodomain-like_sf"/>
</dbReference>
<sequence>MPRPRSLTDDQLVVAALAVVDREGLSALTMRTVARELGVATMGLYRYVADRQALEVLVVDHVFRSVDTLTPDGEWQDGVRVLLDRVRVAVARHPAIAPLVLRHRQAAPGSLRLIEAMLSLLTGGGLSGADRVVAQRTLMAHLLGFLQNEHYAALSGAGTIVMSELSPDEYPLLARTAADARSVSPDEEFRRGLDIVLRGLAADQRIRALPDR</sequence>
<evidence type="ECO:0000256" key="3">
    <source>
        <dbReference type="ARBA" id="ARBA00023163"/>
    </source>
</evidence>
<dbReference type="Pfam" id="PF02909">
    <property type="entry name" value="TetR_C_1"/>
    <property type="match status" value="1"/>
</dbReference>
<dbReference type="GO" id="GO:0045892">
    <property type="term" value="P:negative regulation of DNA-templated transcription"/>
    <property type="evidence" value="ECO:0007669"/>
    <property type="project" value="InterPro"/>
</dbReference>
<evidence type="ECO:0000256" key="4">
    <source>
        <dbReference type="PROSITE-ProRule" id="PRU00335"/>
    </source>
</evidence>
<dbReference type="Pfam" id="PF00440">
    <property type="entry name" value="TetR_N"/>
    <property type="match status" value="1"/>
</dbReference>
<dbReference type="InterPro" id="IPR036271">
    <property type="entry name" value="Tet_transcr_reg_TetR-rel_C_sf"/>
</dbReference>
<dbReference type="PANTHER" id="PTHR30055:SF151">
    <property type="entry name" value="TRANSCRIPTIONAL REGULATORY PROTEIN"/>
    <property type="match status" value="1"/>
</dbReference>
<dbReference type="InterPro" id="IPR050109">
    <property type="entry name" value="HTH-type_TetR-like_transc_reg"/>
</dbReference>
<dbReference type="GO" id="GO:0003700">
    <property type="term" value="F:DNA-binding transcription factor activity"/>
    <property type="evidence" value="ECO:0007669"/>
    <property type="project" value="TreeGrafter"/>
</dbReference>
<dbReference type="Gene3D" id="1.10.10.60">
    <property type="entry name" value="Homeodomain-like"/>
    <property type="match status" value="1"/>
</dbReference>
<evidence type="ECO:0000313" key="7">
    <source>
        <dbReference type="Proteomes" id="UP000319818"/>
    </source>
</evidence>
<dbReference type="PROSITE" id="PS50977">
    <property type="entry name" value="HTH_TETR_2"/>
    <property type="match status" value="1"/>
</dbReference>
<comment type="caution">
    <text evidence="6">The sequence shown here is derived from an EMBL/GenBank/DDBJ whole genome shotgun (WGS) entry which is preliminary data.</text>
</comment>
<feature type="DNA-binding region" description="H-T-H motif" evidence="4">
    <location>
        <begin position="29"/>
        <end position="48"/>
    </location>
</feature>
<organism evidence="6 7">
    <name type="scientific">Pseudonocardia cypriaca</name>
    <dbReference type="NCBI Taxonomy" id="882449"/>
    <lineage>
        <taxon>Bacteria</taxon>
        <taxon>Bacillati</taxon>
        <taxon>Actinomycetota</taxon>
        <taxon>Actinomycetes</taxon>
        <taxon>Pseudonocardiales</taxon>
        <taxon>Pseudonocardiaceae</taxon>
        <taxon>Pseudonocardia</taxon>
    </lineage>
</organism>
<dbReference type="InterPro" id="IPR004111">
    <property type="entry name" value="Repressor_TetR_C"/>
</dbReference>
<proteinExistence type="predicted"/>
<dbReference type="SUPFAM" id="SSF48498">
    <property type="entry name" value="Tetracyclin repressor-like, C-terminal domain"/>
    <property type="match status" value="1"/>
</dbReference>
<feature type="domain" description="HTH tetR-type" evidence="5">
    <location>
        <begin position="6"/>
        <end position="66"/>
    </location>
</feature>
<accession>A0A543GAB2</accession>
<evidence type="ECO:0000313" key="6">
    <source>
        <dbReference type="EMBL" id="TQM43027.1"/>
    </source>
</evidence>
<evidence type="ECO:0000256" key="1">
    <source>
        <dbReference type="ARBA" id="ARBA00023015"/>
    </source>
</evidence>
<reference evidence="6 7" key="1">
    <citation type="submission" date="2019-06" db="EMBL/GenBank/DDBJ databases">
        <title>Sequencing the genomes of 1000 actinobacteria strains.</title>
        <authorList>
            <person name="Klenk H.-P."/>
        </authorList>
    </citation>
    <scope>NUCLEOTIDE SEQUENCE [LARGE SCALE GENOMIC DNA]</scope>
    <source>
        <strain evidence="6 7">DSM 45511</strain>
    </source>
</reference>
<dbReference type="OrthoDB" id="329481at2"/>
<dbReference type="Gene3D" id="1.10.357.10">
    <property type="entry name" value="Tetracycline Repressor, domain 2"/>
    <property type="match status" value="1"/>
</dbReference>
<dbReference type="SUPFAM" id="SSF46689">
    <property type="entry name" value="Homeodomain-like"/>
    <property type="match status" value="1"/>
</dbReference>
<gene>
    <name evidence="6" type="ORF">FB388_0366</name>
</gene>
<keyword evidence="7" id="KW-1185">Reference proteome</keyword>
<keyword evidence="2 4" id="KW-0238">DNA-binding</keyword>
<dbReference type="Proteomes" id="UP000319818">
    <property type="component" value="Unassembled WGS sequence"/>
</dbReference>
<evidence type="ECO:0000256" key="2">
    <source>
        <dbReference type="ARBA" id="ARBA00023125"/>
    </source>
</evidence>
<dbReference type="EMBL" id="VFPH01000001">
    <property type="protein sequence ID" value="TQM43027.1"/>
    <property type="molecule type" value="Genomic_DNA"/>
</dbReference>
<keyword evidence="1" id="KW-0805">Transcription regulation</keyword>
<dbReference type="RefSeq" id="WP_142095960.1">
    <property type="nucleotide sequence ID" value="NZ_VFPH01000001.1"/>
</dbReference>
<protein>
    <submittedName>
        <fullName evidence="6">TetR family transcriptional regulator</fullName>
    </submittedName>
</protein>
<dbReference type="AlphaFoldDB" id="A0A543GAB2"/>
<name>A0A543GAB2_9PSEU</name>
<keyword evidence="3" id="KW-0804">Transcription</keyword>
<dbReference type="GO" id="GO:0000976">
    <property type="term" value="F:transcription cis-regulatory region binding"/>
    <property type="evidence" value="ECO:0007669"/>
    <property type="project" value="TreeGrafter"/>
</dbReference>
<evidence type="ECO:0000259" key="5">
    <source>
        <dbReference type="PROSITE" id="PS50977"/>
    </source>
</evidence>